<accession>A0AAV1MVY6</accession>
<evidence type="ECO:0000256" key="6">
    <source>
        <dbReference type="PROSITE-ProRule" id="PRU00206"/>
    </source>
</evidence>
<dbReference type="InterPro" id="IPR011029">
    <property type="entry name" value="DEATH-like_dom_sf"/>
</dbReference>
<comment type="caution">
    <text evidence="11">The sequence shown here is derived from an EMBL/GenBank/DDBJ whole genome shotgun (WGS) entry which is preliminary data.</text>
</comment>
<evidence type="ECO:0000256" key="7">
    <source>
        <dbReference type="SAM" id="Phobius"/>
    </source>
</evidence>
<evidence type="ECO:0000259" key="10">
    <source>
        <dbReference type="PROSITE" id="PS50050"/>
    </source>
</evidence>
<dbReference type="Proteomes" id="UP001314229">
    <property type="component" value="Unassembled WGS sequence"/>
</dbReference>
<sequence length="412" mass="46364">MDFVLVGTLLLAFLCIGQSYTEGTEQTSSDQQCHDKCQPGYHSEGNCQGSQHRCKKCESGLYTAIENTNGQCLRCGTCDLSDVKIHPCTSTSDVLCDCKDRYYNERRNDTKIGFHPDVVKNCLPCPCIGKGKKTDSSCGDFEKCKKNPECKRKCISATTRPIPTTTTSPNKPSNPAVYELKDDSASYLILMNFGLSMVIVAVLFWIMFSIIFMRNWLRGSDSCPCWCPNKDMTPPAEDPEFNEQQSHQGCSSTTMTFNSEETPMMTFSQSPEHPAHISPSVADTEHKATRQKEQSEHWPAIVLYAIIKEVPLRRWKEFLRLLSLADQQLERVELEAGMGLGFTERQYQILRLWSQRSSASLSDIFSALHYMDLSGCAQLLQESLEKLQWQPEPMQSLTACTNHGFSGAMQDT</sequence>
<dbReference type="SUPFAM" id="SSF57586">
    <property type="entry name" value="TNF receptor-like"/>
    <property type="match status" value="2"/>
</dbReference>
<evidence type="ECO:0000313" key="11">
    <source>
        <dbReference type="EMBL" id="CAK6951231.1"/>
    </source>
</evidence>
<dbReference type="PROSITE" id="PS50050">
    <property type="entry name" value="TNFR_NGFR_2"/>
    <property type="match status" value="1"/>
</dbReference>
<protein>
    <submittedName>
        <fullName evidence="11">Tumor necrosis factor receptor superfamily member 1A-like isoform X1</fullName>
    </submittedName>
</protein>
<dbReference type="PROSITE" id="PS50017">
    <property type="entry name" value="DEATH_DOMAIN"/>
    <property type="match status" value="1"/>
</dbReference>
<keyword evidence="7" id="KW-1133">Transmembrane helix</keyword>
<dbReference type="InterPro" id="IPR000488">
    <property type="entry name" value="Death_dom"/>
</dbReference>
<dbReference type="GO" id="GO:0045121">
    <property type="term" value="C:membrane raft"/>
    <property type="evidence" value="ECO:0007669"/>
    <property type="project" value="TreeGrafter"/>
</dbReference>
<dbReference type="PROSITE" id="PS00652">
    <property type="entry name" value="TNFR_NGFR_1"/>
    <property type="match status" value="1"/>
</dbReference>
<keyword evidence="1" id="KW-0053">Apoptosis</keyword>
<evidence type="ECO:0000313" key="12">
    <source>
        <dbReference type="Proteomes" id="UP001314229"/>
    </source>
</evidence>
<proteinExistence type="predicted"/>
<dbReference type="GO" id="GO:0043235">
    <property type="term" value="C:receptor complex"/>
    <property type="evidence" value="ECO:0007669"/>
    <property type="project" value="TreeGrafter"/>
</dbReference>
<evidence type="ECO:0000256" key="8">
    <source>
        <dbReference type="SAM" id="SignalP"/>
    </source>
</evidence>
<dbReference type="SMART" id="SM00208">
    <property type="entry name" value="TNFR"/>
    <property type="match status" value="1"/>
</dbReference>
<feature type="signal peptide" evidence="8">
    <location>
        <begin position="1"/>
        <end position="19"/>
    </location>
</feature>
<dbReference type="EMBL" id="CAWUFR010000006">
    <property type="protein sequence ID" value="CAK6951231.1"/>
    <property type="molecule type" value="Genomic_DNA"/>
</dbReference>
<feature type="transmembrane region" description="Helical" evidence="7">
    <location>
        <begin position="187"/>
        <end position="212"/>
    </location>
</feature>
<keyword evidence="11" id="KW-0675">Receptor</keyword>
<evidence type="ECO:0000256" key="5">
    <source>
        <dbReference type="ARBA" id="ARBA00023180"/>
    </source>
</evidence>
<feature type="disulfide bond" evidence="6">
    <location>
        <begin position="57"/>
        <end position="72"/>
    </location>
</feature>
<evidence type="ECO:0000256" key="3">
    <source>
        <dbReference type="ARBA" id="ARBA00022737"/>
    </source>
</evidence>
<reference evidence="11 12" key="1">
    <citation type="submission" date="2024-01" db="EMBL/GenBank/DDBJ databases">
        <authorList>
            <person name="Alioto T."/>
            <person name="Alioto T."/>
            <person name="Gomez Garrido J."/>
        </authorList>
    </citation>
    <scope>NUCLEOTIDE SEQUENCE [LARGE SCALE GENOMIC DNA]</scope>
</reference>
<dbReference type="Gene3D" id="2.10.50.10">
    <property type="entry name" value="Tumor Necrosis Factor Receptor, subunit A, domain 2"/>
    <property type="match status" value="1"/>
</dbReference>
<evidence type="ECO:0000256" key="1">
    <source>
        <dbReference type="ARBA" id="ARBA00022703"/>
    </source>
</evidence>
<keyword evidence="2 8" id="KW-0732">Signal</keyword>
<name>A0AAV1MVY6_SCOSC</name>
<dbReference type="PANTHER" id="PTHR46861">
    <property type="entry name" value="TUMOR NECROSIS FACTOR RECEPTOR SUPERFAMILY MEMBER 1A"/>
    <property type="match status" value="1"/>
</dbReference>
<dbReference type="Pfam" id="PF00531">
    <property type="entry name" value="Death"/>
    <property type="match status" value="1"/>
</dbReference>
<keyword evidence="7" id="KW-0812">Transmembrane</keyword>
<keyword evidence="12" id="KW-1185">Reference proteome</keyword>
<evidence type="ECO:0000256" key="2">
    <source>
        <dbReference type="ARBA" id="ARBA00022729"/>
    </source>
</evidence>
<dbReference type="GO" id="GO:0005031">
    <property type="term" value="F:tumor necrosis factor receptor activity"/>
    <property type="evidence" value="ECO:0007669"/>
    <property type="project" value="TreeGrafter"/>
</dbReference>
<dbReference type="PANTHER" id="PTHR46861:SF1">
    <property type="entry name" value="TUMOR NECROSIS FACTOR RECEPTOR SUPERFAMILY MEMBER 1A"/>
    <property type="match status" value="1"/>
</dbReference>
<keyword evidence="4 6" id="KW-1015">Disulfide bond</keyword>
<dbReference type="CDD" id="cd00185">
    <property type="entry name" value="TNFRSF"/>
    <property type="match status" value="1"/>
</dbReference>
<dbReference type="GO" id="GO:0006915">
    <property type="term" value="P:apoptotic process"/>
    <property type="evidence" value="ECO:0007669"/>
    <property type="project" value="UniProtKB-KW"/>
</dbReference>
<dbReference type="InterPro" id="IPR001368">
    <property type="entry name" value="TNFR/NGFR_Cys_rich_reg"/>
</dbReference>
<organism evidence="11 12">
    <name type="scientific">Scomber scombrus</name>
    <name type="common">Atlantic mackerel</name>
    <name type="synonym">Scomber vernalis</name>
    <dbReference type="NCBI Taxonomy" id="13677"/>
    <lineage>
        <taxon>Eukaryota</taxon>
        <taxon>Metazoa</taxon>
        <taxon>Chordata</taxon>
        <taxon>Craniata</taxon>
        <taxon>Vertebrata</taxon>
        <taxon>Euteleostomi</taxon>
        <taxon>Actinopterygii</taxon>
        <taxon>Neopterygii</taxon>
        <taxon>Teleostei</taxon>
        <taxon>Neoteleostei</taxon>
        <taxon>Acanthomorphata</taxon>
        <taxon>Pelagiaria</taxon>
        <taxon>Scombriformes</taxon>
        <taxon>Scombridae</taxon>
        <taxon>Scomber</taxon>
    </lineage>
</organism>
<feature type="domain" description="Death" evidence="9">
    <location>
        <begin position="300"/>
        <end position="384"/>
    </location>
</feature>
<dbReference type="SUPFAM" id="SSF47986">
    <property type="entry name" value="DEATH domain"/>
    <property type="match status" value="1"/>
</dbReference>
<keyword evidence="3" id="KW-0677">Repeat</keyword>
<keyword evidence="5" id="KW-0325">Glycoprotein</keyword>
<feature type="domain" description="TNFR-Cys" evidence="10">
    <location>
        <begin position="56"/>
        <end position="96"/>
    </location>
</feature>
<feature type="disulfide bond" evidence="6">
    <location>
        <begin position="75"/>
        <end position="88"/>
    </location>
</feature>
<dbReference type="GO" id="GO:0043120">
    <property type="term" value="F:tumor necrosis factor binding"/>
    <property type="evidence" value="ECO:0007669"/>
    <property type="project" value="TreeGrafter"/>
</dbReference>
<feature type="chain" id="PRO_5043864013" evidence="8">
    <location>
        <begin position="20"/>
        <end position="412"/>
    </location>
</feature>
<feature type="disulfide bond" evidence="6">
    <location>
        <begin position="78"/>
        <end position="96"/>
    </location>
</feature>
<gene>
    <name evidence="11" type="ORF">FSCOSCO3_A000536</name>
</gene>
<dbReference type="GO" id="GO:0006954">
    <property type="term" value="P:inflammatory response"/>
    <property type="evidence" value="ECO:0007669"/>
    <property type="project" value="TreeGrafter"/>
</dbReference>
<keyword evidence="7" id="KW-0472">Membrane</keyword>
<dbReference type="InterPro" id="IPR052493">
    <property type="entry name" value="TNFRSF1A"/>
</dbReference>
<evidence type="ECO:0000259" key="9">
    <source>
        <dbReference type="PROSITE" id="PS50017"/>
    </source>
</evidence>
<dbReference type="Gene3D" id="1.10.533.10">
    <property type="entry name" value="Death Domain, Fas"/>
    <property type="match status" value="1"/>
</dbReference>
<feature type="repeat" description="TNFR-Cys" evidence="6">
    <location>
        <begin position="56"/>
        <end position="96"/>
    </location>
</feature>
<evidence type="ECO:0000256" key="4">
    <source>
        <dbReference type="ARBA" id="ARBA00023157"/>
    </source>
</evidence>
<dbReference type="AlphaFoldDB" id="A0AAV1MVY6"/>